<feature type="domain" description="Reverse transcriptase zinc-binding" evidence="1">
    <location>
        <begin position="177"/>
        <end position="229"/>
    </location>
</feature>
<comment type="caution">
    <text evidence="2">The sequence shown here is derived from an EMBL/GenBank/DDBJ whole genome shotgun (WGS) entry which is preliminary data.</text>
</comment>
<reference evidence="2 3" key="1">
    <citation type="journal article" date="2019" name="Genome Biol. Evol.">
        <title>Insights into the evolution of the New World diploid cottons (Gossypium, subgenus Houzingenia) based on genome sequencing.</title>
        <authorList>
            <person name="Grover C.E."/>
            <person name="Arick M.A. 2nd"/>
            <person name="Thrash A."/>
            <person name="Conover J.L."/>
            <person name="Sanders W.S."/>
            <person name="Peterson D.G."/>
            <person name="Frelichowski J.E."/>
            <person name="Scheffler J.A."/>
            <person name="Scheffler B.E."/>
            <person name="Wendel J.F."/>
        </authorList>
    </citation>
    <scope>NUCLEOTIDE SEQUENCE [LARGE SCALE GENOMIC DNA]</scope>
    <source>
        <strain evidence="2">1</strain>
        <tissue evidence="2">Leaf</tissue>
    </source>
</reference>
<dbReference type="Pfam" id="PF13966">
    <property type="entry name" value="zf-RVT"/>
    <property type="match status" value="1"/>
</dbReference>
<accession>A0A7J9MSR3</accession>
<gene>
    <name evidence="2" type="ORF">Goshw_013102</name>
</gene>
<evidence type="ECO:0000313" key="2">
    <source>
        <dbReference type="EMBL" id="MBA0874185.1"/>
    </source>
</evidence>
<keyword evidence="3" id="KW-1185">Reference proteome</keyword>
<dbReference type="InterPro" id="IPR026960">
    <property type="entry name" value="RVT-Znf"/>
</dbReference>
<dbReference type="EMBL" id="JABFAF010000013">
    <property type="protein sequence ID" value="MBA0874185.1"/>
    <property type="molecule type" value="Genomic_DNA"/>
</dbReference>
<dbReference type="AlphaFoldDB" id="A0A7J9MSR3"/>
<protein>
    <recommendedName>
        <fullName evidence="1">Reverse transcriptase zinc-binding domain-containing protein</fullName>
    </recommendedName>
</protein>
<organism evidence="2 3">
    <name type="scientific">Gossypium schwendimanii</name>
    <name type="common">Cotton</name>
    <dbReference type="NCBI Taxonomy" id="34291"/>
    <lineage>
        <taxon>Eukaryota</taxon>
        <taxon>Viridiplantae</taxon>
        <taxon>Streptophyta</taxon>
        <taxon>Embryophyta</taxon>
        <taxon>Tracheophyta</taxon>
        <taxon>Spermatophyta</taxon>
        <taxon>Magnoliopsida</taxon>
        <taxon>eudicotyledons</taxon>
        <taxon>Gunneridae</taxon>
        <taxon>Pentapetalae</taxon>
        <taxon>rosids</taxon>
        <taxon>malvids</taxon>
        <taxon>Malvales</taxon>
        <taxon>Malvaceae</taxon>
        <taxon>Malvoideae</taxon>
        <taxon>Gossypium</taxon>
    </lineage>
</organism>
<proteinExistence type="predicted"/>
<name>A0A7J9MSR3_GOSSC</name>
<evidence type="ECO:0000259" key="1">
    <source>
        <dbReference type="Pfam" id="PF13966"/>
    </source>
</evidence>
<dbReference type="Proteomes" id="UP000593576">
    <property type="component" value="Unassembled WGS sequence"/>
</dbReference>
<evidence type="ECO:0000313" key="3">
    <source>
        <dbReference type="Proteomes" id="UP000593576"/>
    </source>
</evidence>
<sequence>MDLGVCDMMGRFLGVWKSKNPEKYLGLPMMVGRGKKQAFAHYFDRFRKKVEGWGMIFFSMGWKKVMAYIGPISVDFAYLRPKGVLGFRDLGKFNIALLAKQCWQIINNGDCLLDKRIGTASGVNIWNDAWISRPRDGIVQYEGPGKYPPKSGYKLLAEHAPQLDIPQSMSASNLITALFRNLWALHIPEKLKITFWRIIYNFLPTFDNLAKRIIQIAKLCPLCKKADETEIWAPLIPNNVKLNYYTSFIATLKRSISSVIARNESGEILAACTYPHYGVADAFTTEARVCEQKVAFAQELGFRSIVV</sequence>
<dbReference type="OrthoDB" id="1734132at2759"/>